<evidence type="ECO:0000259" key="1">
    <source>
        <dbReference type="Pfam" id="PF13349"/>
    </source>
</evidence>
<gene>
    <name evidence="2" type="ORF">OM074_05865</name>
</gene>
<dbReference type="Gene3D" id="2.60.450.20">
    <property type="match status" value="1"/>
</dbReference>
<evidence type="ECO:0000313" key="2">
    <source>
        <dbReference type="EMBL" id="MCW3805143.1"/>
    </source>
</evidence>
<feature type="domain" description="DUF4097" evidence="1">
    <location>
        <begin position="49"/>
        <end position="213"/>
    </location>
</feature>
<dbReference type="Proteomes" id="UP001207408">
    <property type="component" value="Unassembled WGS sequence"/>
</dbReference>
<accession>A0AAE3MC13</accession>
<organism evidence="2 3">
    <name type="scientific">Plebeiibacterium marinum</name>
    <dbReference type="NCBI Taxonomy" id="2992111"/>
    <lineage>
        <taxon>Bacteria</taxon>
        <taxon>Pseudomonadati</taxon>
        <taxon>Bacteroidota</taxon>
        <taxon>Bacteroidia</taxon>
        <taxon>Marinilabiliales</taxon>
        <taxon>Marinilabiliaceae</taxon>
        <taxon>Plebeiibacterium</taxon>
    </lineage>
</organism>
<protein>
    <submittedName>
        <fullName evidence="2">DUF4097 domain-containing protein</fullName>
    </submittedName>
</protein>
<dbReference type="Pfam" id="PF13349">
    <property type="entry name" value="DUF4097"/>
    <property type="match status" value="1"/>
</dbReference>
<reference evidence="2" key="1">
    <citation type="submission" date="2022-10" db="EMBL/GenBank/DDBJ databases">
        <authorList>
            <person name="Yu W.X."/>
        </authorList>
    </citation>
    <scope>NUCLEOTIDE SEQUENCE</scope>
    <source>
        <strain evidence="2">D04</strain>
    </source>
</reference>
<dbReference type="AlphaFoldDB" id="A0AAE3MC13"/>
<name>A0AAE3MC13_9BACT</name>
<keyword evidence="3" id="KW-1185">Reference proteome</keyword>
<dbReference type="EMBL" id="JAPDPI010000008">
    <property type="protein sequence ID" value="MCW3805143.1"/>
    <property type="molecule type" value="Genomic_DNA"/>
</dbReference>
<proteinExistence type="predicted"/>
<sequence>MKTFLSLTLAVFTLNSCIINNATGQQTIIDKAEKNFDNIASIDVKGAFCHVDITSHPDSNVSFKGEIRSKKERDDIKIKYKINGNTLEVWIEHPNNLWGSFSGDLNFQVPENTNINVRNSSGGIDISNIGQSTVDLVSSSGSITAKYIDSNLKATASSGSLNISDIGGNVKATCSSGSHKIERVKGNVSATASSGTIRISDIKGSVKSTSSSGSQILTNIESDIHATGSSGSIKMENINGSITARVSSGSIRITNAKGVLDLISSSGSQSGIGITLNGNSSFKSSSGSIKMELTNSAKDLSFNLAASSGSLNAKGAEGKKKLIIEKGNIKVHGISSSGSQSYR</sequence>
<dbReference type="RefSeq" id="WP_301198400.1">
    <property type="nucleotide sequence ID" value="NZ_JAPDPI010000008.1"/>
</dbReference>
<dbReference type="InterPro" id="IPR047002">
    <property type="entry name" value="Tcp10_C_sf"/>
</dbReference>
<evidence type="ECO:0000313" key="3">
    <source>
        <dbReference type="Proteomes" id="UP001207408"/>
    </source>
</evidence>
<dbReference type="InterPro" id="IPR025164">
    <property type="entry name" value="Toastrack_DUF4097"/>
</dbReference>
<comment type="caution">
    <text evidence="2">The sequence shown here is derived from an EMBL/GenBank/DDBJ whole genome shotgun (WGS) entry which is preliminary data.</text>
</comment>